<name>A0A108T204_BACSE</name>
<dbReference type="InterPro" id="IPR056982">
    <property type="entry name" value="Phage_ProQ_C-like"/>
</dbReference>
<dbReference type="AlphaFoldDB" id="A0A108T204"/>
<protein>
    <submittedName>
        <fullName evidence="1">Uncharacterized protein</fullName>
    </submittedName>
</protein>
<evidence type="ECO:0000313" key="1">
    <source>
        <dbReference type="EMBL" id="KWR51862.1"/>
    </source>
</evidence>
<dbReference type="Proteomes" id="UP000056419">
    <property type="component" value="Unassembled WGS sequence"/>
</dbReference>
<sequence length="119" mass="14026">MENNNDIKQSLYDIQPGDKVYFRSNYFSTIYTVDRVTPTLIICNNTKFRKSDGNKTPAERYNYSSIEVLTPELLNQHQQKVMRANLVRQFKEIQPDRLTNEQLQQIIQITQLPNSDENI</sequence>
<evidence type="ECO:0000313" key="2">
    <source>
        <dbReference type="Proteomes" id="UP000056419"/>
    </source>
</evidence>
<gene>
    <name evidence="1" type="ORF">AA415_03096</name>
</gene>
<dbReference type="PATRIC" id="fig|46506.5.peg.3338"/>
<proteinExistence type="predicted"/>
<organism evidence="1 2">
    <name type="scientific">Bacteroides stercoris</name>
    <dbReference type="NCBI Taxonomy" id="46506"/>
    <lineage>
        <taxon>Bacteria</taxon>
        <taxon>Pseudomonadati</taxon>
        <taxon>Bacteroidota</taxon>
        <taxon>Bacteroidia</taxon>
        <taxon>Bacteroidales</taxon>
        <taxon>Bacteroidaceae</taxon>
        <taxon>Bacteroides</taxon>
    </lineage>
</organism>
<dbReference type="RefSeq" id="WP_060386627.1">
    <property type="nucleotide sequence ID" value="NZ_JADMRQ010000018.1"/>
</dbReference>
<comment type="caution">
    <text evidence="1">The sequence shown here is derived from an EMBL/GenBank/DDBJ whole genome shotgun (WGS) entry which is preliminary data.</text>
</comment>
<reference evidence="1 2" key="1">
    <citation type="journal article" date="2016" name="BMC Genomics">
        <title>Type VI secretion systems of human gut Bacteroidales segregate into three genetic architectures, two of which are contained on mobile genetic elements.</title>
        <authorList>
            <person name="Coyne M.J."/>
            <person name="Roelofs K.G."/>
            <person name="Comstock L.E."/>
        </authorList>
    </citation>
    <scope>NUCLEOTIDE SEQUENCE [LARGE SCALE GENOMIC DNA]</scope>
    <source>
        <strain evidence="1 2">CL09T03C01</strain>
    </source>
</reference>
<dbReference type="Pfam" id="PF24203">
    <property type="entry name" value="Phage_ProQ_C_like"/>
    <property type="match status" value="1"/>
</dbReference>
<dbReference type="EMBL" id="LRGC01000027">
    <property type="protein sequence ID" value="KWR51862.1"/>
    <property type="molecule type" value="Genomic_DNA"/>
</dbReference>
<keyword evidence="2" id="KW-1185">Reference proteome</keyword>
<accession>A0A108T204</accession>